<dbReference type="SUPFAM" id="SSF53756">
    <property type="entry name" value="UDP-Glycosyltransferase/glycogen phosphorylase"/>
    <property type="match status" value="1"/>
</dbReference>
<evidence type="ECO:0000259" key="3">
    <source>
        <dbReference type="Pfam" id="PF13439"/>
    </source>
</evidence>
<dbReference type="RefSeq" id="WP_169399110.1">
    <property type="nucleotide sequence ID" value="NZ_JAAXKY010000128.1"/>
</dbReference>
<dbReference type="Pfam" id="PF13439">
    <property type="entry name" value="Glyco_transf_4"/>
    <property type="match status" value="1"/>
</dbReference>
<evidence type="ECO:0000256" key="2">
    <source>
        <dbReference type="ARBA" id="ARBA00022679"/>
    </source>
</evidence>
<organism evidence="4 5">
    <name type="scientific">Pseudonocardia xinjiangensis</name>
    <dbReference type="NCBI Taxonomy" id="75289"/>
    <lineage>
        <taxon>Bacteria</taxon>
        <taxon>Bacillati</taxon>
        <taxon>Actinomycetota</taxon>
        <taxon>Actinomycetes</taxon>
        <taxon>Pseudonocardiales</taxon>
        <taxon>Pseudonocardiaceae</taxon>
        <taxon>Pseudonocardia</taxon>
    </lineage>
</organism>
<keyword evidence="1" id="KW-0328">Glycosyltransferase</keyword>
<name>A0ABX1RPN4_9PSEU</name>
<sequence>MSSDRFVAASDVTRVALVSHSTTPRGGHVHTLGLAEALHRSGHPVHVVALGDPAAGLYRRQTDAPHTVLRGPSREGTTLEQRVLSAIDLLAAGLAERIAEFDVLHAQDCIAARAALRARAVTGAAVRVLRTAHHVDDFTTPVLIDCQRRAITEPDRVLVVSEQWRAILRAEFGVTATVVPNGVDPGRFPPVPEAERAALRLRVRARGPLLLAVGGIEPRKGSLVAFRALAELAAEADTAGTPRPVLAVVGGHSFQDFAPYREAALADLPGMGLRAGRDVVELGTVSDAELGAWYAAADVLAYPSLKEGFGLVTIEAMSQGLPVVASDVPVFTEYLTHGESALLPAAGDPVALAAALRAVLTDVPLRDRLRVAGAAVAARYTWAAAAARHAEIYAEPVPAPAG</sequence>
<proteinExistence type="predicted"/>
<evidence type="ECO:0000256" key="1">
    <source>
        <dbReference type="ARBA" id="ARBA00022676"/>
    </source>
</evidence>
<dbReference type="Pfam" id="PF13692">
    <property type="entry name" value="Glyco_trans_1_4"/>
    <property type="match status" value="1"/>
</dbReference>
<comment type="caution">
    <text evidence="4">The sequence shown here is derived from an EMBL/GenBank/DDBJ whole genome shotgun (WGS) entry which is preliminary data.</text>
</comment>
<dbReference type="Gene3D" id="3.40.50.2000">
    <property type="entry name" value="Glycogen Phosphorylase B"/>
    <property type="match status" value="2"/>
</dbReference>
<keyword evidence="5" id="KW-1185">Reference proteome</keyword>
<evidence type="ECO:0000313" key="5">
    <source>
        <dbReference type="Proteomes" id="UP001296706"/>
    </source>
</evidence>
<accession>A0ABX1RPN4</accession>
<dbReference type="PANTHER" id="PTHR46401">
    <property type="entry name" value="GLYCOSYLTRANSFERASE WBBK-RELATED"/>
    <property type="match status" value="1"/>
</dbReference>
<dbReference type="PANTHER" id="PTHR46401:SF2">
    <property type="entry name" value="GLYCOSYLTRANSFERASE WBBK-RELATED"/>
    <property type="match status" value="1"/>
</dbReference>
<evidence type="ECO:0000313" key="4">
    <source>
        <dbReference type="EMBL" id="NMH81065.1"/>
    </source>
</evidence>
<dbReference type="EMBL" id="JAAXKY010000128">
    <property type="protein sequence ID" value="NMH81065.1"/>
    <property type="molecule type" value="Genomic_DNA"/>
</dbReference>
<keyword evidence="2" id="KW-0808">Transferase</keyword>
<dbReference type="CDD" id="cd03801">
    <property type="entry name" value="GT4_PimA-like"/>
    <property type="match status" value="1"/>
</dbReference>
<feature type="domain" description="Glycosyltransferase subfamily 4-like N-terminal" evidence="3">
    <location>
        <begin position="25"/>
        <end position="186"/>
    </location>
</feature>
<reference evidence="4 5" key="1">
    <citation type="submission" date="2020-04" db="EMBL/GenBank/DDBJ databases">
        <authorList>
            <person name="Klaysubun C."/>
            <person name="Duangmal K."/>
            <person name="Lipun K."/>
        </authorList>
    </citation>
    <scope>NUCLEOTIDE SEQUENCE [LARGE SCALE GENOMIC DNA]</scope>
    <source>
        <strain evidence="4 5">JCM 11839</strain>
    </source>
</reference>
<protein>
    <submittedName>
        <fullName evidence="4">MSMEG_0565 family glycosyltransferase</fullName>
    </submittedName>
</protein>
<gene>
    <name evidence="4" type="ORF">HF577_28730</name>
</gene>
<dbReference type="InterPro" id="IPR023986">
    <property type="entry name" value="GlycosylTfrase_MSMEG0565"/>
</dbReference>
<dbReference type="Proteomes" id="UP001296706">
    <property type="component" value="Unassembled WGS sequence"/>
</dbReference>
<dbReference type="NCBIfam" id="TIGR04047">
    <property type="entry name" value="MSMEG_0565_glyc"/>
    <property type="match status" value="1"/>
</dbReference>
<dbReference type="InterPro" id="IPR028098">
    <property type="entry name" value="Glyco_trans_4-like_N"/>
</dbReference>